<reference evidence="5" key="1">
    <citation type="submission" date="2021-01" db="EMBL/GenBank/DDBJ databases">
        <authorList>
            <person name="Corre E."/>
            <person name="Pelletier E."/>
            <person name="Niang G."/>
            <person name="Scheremetjew M."/>
            <person name="Finn R."/>
            <person name="Kale V."/>
            <person name="Holt S."/>
            <person name="Cochrane G."/>
            <person name="Meng A."/>
            <person name="Brown T."/>
            <person name="Cohen L."/>
        </authorList>
    </citation>
    <scope>NUCLEOTIDE SEQUENCE</scope>
    <source>
        <strain evidence="5">Pbaha01</strain>
    </source>
</reference>
<dbReference type="EMBL" id="HBEG01048005">
    <property type="protein sequence ID" value="CAD8385542.1"/>
    <property type="molecule type" value="Transcribed_RNA"/>
</dbReference>
<evidence type="ECO:0000256" key="3">
    <source>
        <dbReference type="ARBA" id="ARBA00023002"/>
    </source>
</evidence>
<dbReference type="Pfam" id="PF05118">
    <property type="entry name" value="Asp_Arg_Hydrox"/>
    <property type="match status" value="1"/>
</dbReference>
<dbReference type="InterPro" id="IPR007803">
    <property type="entry name" value="Asp/Arg/Pro-Hydrxlase"/>
</dbReference>
<evidence type="ECO:0000313" key="5">
    <source>
        <dbReference type="EMBL" id="CAD8385542.1"/>
    </source>
</evidence>
<accession>A0A7S0FXB2</accession>
<dbReference type="PANTHER" id="PTHR46332:SF5">
    <property type="entry name" value="ASPARTATE BETA-HYDROXYLASE DOMAIN CONTAINING 2"/>
    <property type="match status" value="1"/>
</dbReference>
<gene>
    <name evidence="5" type="ORF">PBAH0796_LOCUS29230</name>
</gene>
<dbReference type="AlphaFoldDB" id="A0A7S0FXB2"/>
<dbReference type="InterPro" id="IPR027443">
    <property type="entry name" value="IPNS-like_sf"/>
</dbReference>
<dbReference type="SUPFAM" id="SSF51197">
    <property type="entry name" value="Clavaminate synthase-like"/>
    <property type="match status" value="1"/>
</dbReference>
<keyword evidence="2" id="KW-0223">Dioxygenase</keyword>
<dbReference type="PANTHER" id="PTHR46332">
    <property type="entry name" value="ASPARTATE BETA-HYDROXYLASE DOMAIN-CONTAINING PROTEIN 2"/>
    <property type="match status" value="1"/>
</dbReference>
<feature type="domain" description="Aspartyl/asparaginy/proline hydroxylase" evidence="4">
    <location>
        <begin position="25"/>
        <end position="148"/>
    </location>
</feature>
<keyword evidence="3" id="KW-0560">Oxidoreductase</keyword>
<evidence type="ECO:0000256" key="2">
    <source>
        <dbReference type="ARBA" id="ARBA00022964"/>
    </source>
</evidence>
<organism evidence="5">
    <name type="scientific">Pyrodinium bahamense</name>
    <dbReference type="NCBI Taxonomy" id="73915"/>
    <lineage>
        <taxon>Eukaryota</taxon>
        <taxon>Sar</taxon>
        <taxon>Alveolata</taxon>
        <taxon>Dinophyceae</taxon>
        <taxon>Gonyaulacales</taxon>
        <taxon>Pyrocystaceae</taxon>
        <taxon>Pyrodinium</taxon>
    </lineage>
</organism>
<comment type="similarity">
    <text evidence="1">Belongs to the aspartyl/asparaginyl beta-hydroxylase family.</text>
</comment>
<dbReference type="Gene3D" id="2.60.120.330">
    <property type="entry name" value="B-lactam Antibiotic, Isopenicillin N Synthase, Chain"/>
    <property type="match status" value="1"/>
</dbReference>
<evidence type="ECO:0000256" key="1">
    <source>
        <dbReference type="ARBA" id="ARBA00007730"/>
    </source>
</evidence>
<evidence type="ECO:0000259" key="4">
    <source>
        <dbReference type="Pfam" id="PF05118"/>
    </source>
</evidence>
<sequence length="170" mass="18760">MLEDKRFDHLYWTGEVSMTQFAPRHEGWAMVSLLKNGKFLPRACEAAPASCEVLAGRPEVAHCGAGDAGVAFARLLPGHGLRPHFWNAPRLGVHLGLRTPPGASMWVGGQEVVWEEGKATVFDDTYVHSVLHEGTEPRYLLIAWFCHPCDRELAAVPPENLDPLCPRVQG</sequence>
<dbReference type="InterPro" id="IPR051821">
    <property type="entry name" value="Asp/Asn_beta-hydroxylase"/>
</dbReference>
<name>A0A7S0FXB2_9DINO</name>
<proteinExistence type="inferred from homology"/>
<protein>
    <recommendedName>
        <fullName evidence="4">Aspartyl/asparaginy/proline hydroxylase domain-containing protein</fullName>
    </recommendedName>
</protein>
<dbReference type="GO" id="GO:0051213">
    <property type="term" value="F:dioxygenase activity"/>
    <property type="evidence" value="ECO:0007669"/>
    <property type="project" value="UniProtKB-KW"/>
</dbReference>